<organism evidence="1 2">
    <name type="scientific">Variovorax paradoxus</name>
    <dbReference type="NCBI Taxonomy" id="34073"/>
    <lineage>
        <taxon>Bacteria</taxon>
        <taxon>Pseudomonadati</taxon>
        <taxon>Pseudomonadota</taxon>
        <taxon>Betaproteobacteria</taxon>
        <taxon>Burkholderiales</taxon>
        <taxon>Comamonadaceae</taxon>
        <taxon>Variovorax</taxon>
    </lineage>
</organism>
<evidence type="ECO:0000313" key="2">
    <source>
        <dbReference type="Proteomes" id="UP000032067"/>
    </source>
</evidence>
<sequence length="233" mass="26585">MNATDTPDFHADRIWGEAAIYFSLDLSSALWEFLETDLDYKDVLQINRKSILENRKKNEKSQSSDDRVKSQISIIARTHAAALRAGTASYSRFVEEKFSGFQGYSRNAYFFNPALFDCLNFKENFRKQLKSELGDEFDLNLANRSFDDHRAMQLHREALQIDRTIEAGSLSAWDRELLAKHRGVLGAVDPLGTVVQLAILQLKNQAVEKSIAKMKPDIVDKLQSIFKRTIGIH</sequence>
<accession>A0A0D0LWS4</accession>
<protein>
    <submittedName>
        <fullName evidence="1">Uncharacterized protein</fullName>
    </submittedName>
</protein>
<dbReference type="Proteomes" id="UP000032067">
    <property type="component" value="Unassembled WGS sequence"/>
</dbReference>
<dbReference type="EMBL" id="JXQQ01000084">
    <property type="protein sequence ID" value="KIQ21905.1"/>
    <property type="molecule type" value="Genomic_DNA"/>
</dbReference>
<name>A0A0D0LWS4_VARPD</name>
<proteinExistence type="predicted"/>
<gene>
    <name evidence="1" type="ORF">RT97_26880</name>
</gene>
<comment type="caution">
    <text evidence="1">The sequence shown here is derived from an EMBL/GenBank/DDBJ whole genome shotgun (WGS) entry which is preliminary data.</text>
</comment>
<dbReference type="RefSeq" id="WP_042581914.1">
    <property type="nucleotide sequence ID" value="NZ_JXQQ01000084.1"/>
</dbReference>
<dbReference type="AlphaFoldDB" id="A0A0D0LWS4"/>
<dbReference type="OrthoDB" id="8850459at2"/>
<reference evidence="1 2" key="1">
    <citation type="submission" date="2014-12" db="EMBL/GenBank/DDBJ databases">
        <title>16Stimator: statistical estimation of ribosomal gene copy numbers from draft genome assemblies.</title>
        <authorList>
            <person name="Perisin M.A."/>
            <person name="Vetter M."/>
            <person name="Gilbert J.A."/>
            <person name="Bergelson J."/>
        </authorList>
    </citation>
    <scope>NUCLEOTIDE SEQUENCE [LARGE SCALE GENOMIC DNA]</scope>
    <source>
        <strain evidence="1 2">MEDvA23</strain>
    </source>
</reference>
<evidence type="ECO:0000313" key="1">
    <source>
        <dbReference type="EMBL" id="KIQ21905.1"/>
    </source>
</evidence>